<keyword evidence="3 6" id="KW-0812">Transmembrane</keyword>
<dbReference type="EMBL" id="MHKU01000030">
    <property type="protein sequence ID" value="OGY96496.1"/>
    <property type="molecule type" value="Genomic_DNA"/>
</dbReference>
<evidence type="ECO:0008006" key="9">
    <source>
        <dbReference type="Google" id="ProtNLM"/>
    </source>
</evidence>
<organism evidence="7 8">
    <name type="scientific">Candidatus Liptonbacteria bacterium GWB1_49_6</name>
    <dbReference type="NCBI Taxonomy" id="1798644"/>
    <lineage>
        <taxon>Bacteria</taxon>
        <taxon>Candidatus Liptoniibacteriota</taxon>
    </lineage>
</organism>
<protein>
    <recommendedName>
        <fullName evidence="9">AI-2E family transporter</fullName>
    </recommendedName>
</protein>
<dbReference type="InterPro" id="IPR002549">
    <property type="entry name" value="AI-2E-like"/>
</dbReference>
<dbReference type="PANTHER" id="PTHR21716">
    <property type="entry name" value="TRANSMEMBRANE PROTEIN"/>
    <property type="match status" value="1"/>
</dbReference>
<feature type="transmembrane region" description="Helical" evidence="6">
    <location>
        <begin position="232"/>
        <end position="252"/>
    </location>
</feature>
<accession>A0A1G2C5H1</accession>
<keyword evidence="4 6" id="KW-1133">Transmembrane helix</keyword>
<dbReference type="PANTHER" id="PTHR21716:SF4">
    <property type="entry name" value="TRANSMEMBRANE PROTEIN 245"/>
    <property type="match status" value="1"/>
</dbReference>
<feature type="transmembrane region" description="Helical" evidence="6">
    <location>
        <begin position="259"/>
        <end position="281"/>
    </location>
</feature>
<evidence type="ECO:0000313" key="7">
    <source>
        <dbReference type="EMBL" id="OGY96496.1"/>
    </source>
</evidence>
<comment type="similarity">
    <text evidence="2">Belongs to the autoinducer-2 exporter (AI-2E) (TC 2.A.86) family.</text>
</comment>
<proteinExistence type="inferred from homology"/>
<comment type="subcellular location">
    <subcellularLocation>
        <location evidence="1">Membrane</location>
        <topology evidence="1">Multi-pass membrane protein</topology>
    </subcellularLocation>
</comment>
<name>A0A1G2C5H1_9BACT</name>
<evidence type="ECO:0000256" key="1">
    <source>
        <dbReference type="ARBA" id="ARBA00004141"/>
    </source>
</evidence>
<dbReference type="Proteomes" id="UP000176648">
    <property type="component" value="Unassembled WGS sequence"/>
</dbReference>
<evidence type="ECO:0000313" key="8">
    <source>
        <dbReference type="Proteomes" id="UP000176648"/>
    </source>
</evidence>
<gene>
    <name evidence="7" type="ORF">A2122_02255</name>
</gene>
<feature type="transmembrane region" description="Helical" evidence="6">
    <location>
        <begin position="301"/>
        <end position="333"/>
    </location>
</feature>
<dbReference type="STRING" id="1798644.A2122_02255"/>
<feature type="transmembrane region" description="Helical" evidence="6">
    <location>
        <begin position="146"/>
        <end position="169"/>
    </location>
</feature>
<dbReference type="Pfam" id="PF01594">
    <property type="entry name" value="AI-2E_transport"/>
    <property type="match status" value="1"/>
</dbReference>
<evidence type="ECO:0000256" key="5">
    <source>
        <dbReference type="ARBA" id="ARBA00023136"/>
    </source>
</evidence>
<sequence>MSYKRIQMYFFLGLLLGAALLTAFLFYPYLGSLVLGVTFAIVFRPIHRKIFRVFGGRAVLSALLSTVLLTIIVLVPLIFFGAELFNEASGLLSLVANGGNGFSHSFAEALHNRLGGIADLSTSDLTSYINQYVGELLRWMVGHLGAVFSGVANIFFSLFLALFSFYYFLKDGHKLREVLIAVSPLADEYDKEVFGKLSSVVNSVIKGSLIVAILQGILTGIGFLIFGVPNPVLWGAVGALAALIPIIGTAIVTLPGVLYLVFVGNLVPALGLLIWSVLLVGTVDNFIRPKLIERGSDIHPFLILLSVLGGVNMFGPMGLVIGPLILSLLFALLHIYQVEFKEYSEGA</sequence>
<reference evidence="7 8" key="1">
    <citation type="journal article" date="2016" name="Nat. Commun.">
        <title>Thousands of microbial genomes shed light on interconnected biogeochemical processes in an aquifer system.</title>
        <authorList>
            <person name="Anantharaman K."/>
            <person name="Brown C.T."/>
            <person name="Hug L.A."/>
            <person name="Sharon I."/>
            <person name="Castelle C.J."/>
            <person name="Probst A.J."/>
            <person name="Thomas B.C."/>
            <person name="Singh A."/>
            <person name="Wilkins M.J."/>
            <person name="Karaoz U."/>
            <person name="Brodie E.L."/>
            <person name="Williams K.H."/>
            <person name="Hubbard S.S."/>
            <person name="Banfield J.F."/>
        </authorList>
    </citation>
    <scope>NUCLEOTIDE SEQUENCE [LARGE SCALE GENOMIC DNA]</scope>
</reference>
<evidence type="ECO:0000256" key="4">
    <source>
        <dbReference type="ARBA" id="ARBA00022989"/>
    </source>
</evidence>
<keyword evidence="5 6" id="KW-0472">Membrane</keyword>
<comment type="caution">
    <text evidence="7">The sequence shown here is derived from an EMBL/GenBank/DDBJ whole genome shotgun (WGS) entry which is preliminary data.</text>
</comment>
<dbReference type="GO" id="GO:0016020">
    <property type="term" value="C:membrane"/>
    <property type="evidence" value="ECO:0007669"/>
    <property type="project" value="UniProtKB-SubCell"/>
</dbReference>
<feature type="transmembrane region" description="Helical" evidence="6">
    <location>
        <begin position="204"/>
        <end position="226"/>
    </location>
</feature>
<dbReference type="AlphaFoldDB" id="A0A1G2C5H1"/>
<evidence type="ECO:0000256" key="2">
    <source>
        <dbReference type="ARBA" id="ARBA00009773"/>
    </source>
</evidence>
<evidence type="ECO:0000256" key="6">
    <source>
        <dbReference type="SAM" id="Phobius"/>
    </source>
</evidence>
<feature type="transmembrane region" description="Helical" evidence="6">
    <location>
        <begin position="58"/>
        <end position="82"/>
    </location>
</feature>
<evidence type="ECO:0000256" key="3">
    <source>
        <dbReference type="ARBA" id="ARBA00022692"/>
    </source>
</evidence>